<dbReference type="PROSITE" id="PS50110">
    <property type="entry name" value="RESPONSE_REGULATORY"/>
    <property type="match status" value="1"/>
</dbReference>
<dbReference type="GO" id="GO:0000156">
    <property type="term" value="F:phosphorelay response regulator activity"/>
    <property type="evidence" value="ECO:0007669"/>
    <property type="project" value="TreeGrafter"/>
</dbReference>
<evidence type="ECO:0000313" key="8">
    <source>
        <dbReference type="EMBL" id="BBO77219.1"/>
    </source>
</evidence>
<dbReference type="Gene3D" id="3.30.750.24">
    <property type="entry name" value="STAS domain"/>
    <property type="match status" value="1"/>
</dbReference>
<dbReference type="GO" id="GO:0032993">
    <property type="term" value="C:protein-DNA complex"/>
    <property type="evidence" value="ECO:0007669"/>
    <property type="project" value="TreeGrafter"/>
</dbReference>
<dbReference type="SMART" id="SM00448">
    <property type="entry name" value="REC"/>
    <property type="match status" value="1"/>
</dbReference>
<evidence type="ECO:0000256" key="2">
    <source>
        <dbReference type="ARBA" id="ARBA00023012"/>
    </source>
</evidence>
<evidence type="ECO:0000256" key="5">
    <source>
        <dbReference type="ARBA" id="ARBA00023163"/>
    </source>
</evidence>
<evidence type="ECO:0000313" key="9">
    <source>
        <dbReference type="Proteomes" id="UP000427769"/>
    </source>
</evidence>
<reference evidence="8 9" key="1">
    <citation type="submission" date="2019-11" db="EMBL/GenBank/DDBJ databases">
        <title>Comparative genomics of hydrocarbon-degrading Desulfosarcina strains.</title>
        <authorList>
            <person name="Watanabe M."/>
            <person name="Kojima H."/>
            <person name="Fukui M."/>
        </authorList>
    </citation>
    <scope>NUCLEOTIDE SEQUENCE [LARGE SCALE GENOMIC DNA]</scope>
    <source>
        <strain evidence="8 9">PP31</strain>
    </source>
</reference>
<dbReference type="Proteomes" id="UP000427769">
    <property type="component" value="Chromosome"/>
</dbReference>
<dbReference type="GO" id="GO:0005829">
    <property type="term" value="C:cytosol"/>
    <property type="evidence" value="ECO:0007669"/>
    <property type="project" value="TreeGrafter"/>
</dbReference>
<name>A0A5K7ZAM1_9BACT</name>
<protein>
    <recommendedName>
        <fullName evidence="7">Response regulatory domain-containing protein</fullName>
    </recommendedName>
</protein>
<keyword evidence="9" id="KW-1185">Reference proteome</keyword>
<dbReference type="AlphaFoldDB" id="A0A5K7ZAM1"/>
<dbReference type="InterPro" id="IPR036513">
    <property type="entry name" value="STAS_dom_sf"/>
</dbReference>
<dbReference type="GO" id="GO:0000976">
    <property type="term" value="F:transcription cis-regulatory region binding"/>
    <property type="evidence" value="ECO:0007669"/>
    <property type="project" value="TreeGrafter"/>
</dbReference>
<dbReference type="PANTHER" id="PTHR48111:SF1">
    <property type="entry name" value="TWO-COMPONENT RESPONSE REGULATOR ORR33"/>
    <property type="match status" value="1"/>
</dbReference>
<keyword evidence="3" id="KW-0805">Transcription regulation</keyword>
<dbReference type="OrthoDB" id="9800029at2"/>
<dbReference type="InterPro" id="IPR002645">
    <property type="entry name" value="STAS_dom"/>
</dbReference>
<keyword evidence="4" id="KW-0238">DNA-binding</keyword>
<dbReference type="InterPro" id="IPR039420">
    <property type="entry name" value="WalR-like"/>
</dbReference>
<proteinExistence type="predicted"/>
<dbReference type="KEGG" id="dwd:DSCW_46360"/>
<dbReference type="InterPro" id="IPR001789">
    <property type="entry name" value="Sig_transdc_resp-reg_receiver"/>
</dbReference>
<gene>
    <name evidence="8" type="ORF">DSCW_46360</name>
</gene>
<dbReference type="RefSeq" id="WP_155305986.1">
    <property type="nucleotide sequence ID" value="NZ_AP021875.1"/>
</dbReference>
<dbReference type="Pfam" id="PF01740">
    <property type="entry name" value="STAS"/>
    <property type="match status" value="1"/>
</dbReference>
<dbReference type="Gene3D" id="3.40.50.2300">
    <property type="match status" value="1"/>
</dbReference>
<keyword evidence="5" id="KW-0804">Transcription</keyword>
<feature type="modified residue" description="4-aspartylphosphate" evidence="6">
    <location>
        <position position="55"/>
    </location>
</feature>
<dbReference type="GO" id="GO:0006355">
    <property type="term" value="P:regulation of DNA-templated transcription"/>
    <property type="evidence" value="ECO:0007669"/>
    <property type="project" value="TreeGrafter"/>
</dbReference>
<evidence type="ECO:0000256" key="4">
    <source>
        <dbReference type="ARBA" id="ARBA00023125"/>
    </source>
</evidence>
<sequence length="242" mass="26371">MNARQTVLVIDDEAATLTMFRLFLNAYGYAVLTAENGETGLQLARDHRPGIVFTDLKMPGMDGFSVLKEIKKEAPQTEVIVITGHGDMDHVVQALNLEATDFINKPIGRNALDAALKRAEARLANDRADKAPVEADLSSETGTIFIRDTLSGRHKETLTACFDHVLGSECKAVEIRFDHHSAVNGTGIAMLTRLLSNIRSAGKEVRIAGLSENFRTIFDMLGITRIAPCIDIATDADVCNDC</sequence>
<dbReference type="PANTHER" id="PTHR48111">
    <property type="entry name" value="REGULATOR OF RPOS"/>
    <property type="match status" value="1"/>
</dbReference>
<organism evidence="8 9">
    <name type="scientific">Desulfosarcina widdelii</name>
    <dbReference type="NCBI Taxonomy" id="947919"/>
    <lineage>
        <taxon>Bacteria</taxon>
        <taxon>Pseudomonadati</taxon>
        <taxon>Thermodesulfobacteriota</taxon>
        <taxon>Desulfobacteria</taxon>
        <taxon>Desulfobacterales</taxon>
        <taxon>Desulfosarcinaceae</taxon>
        <taxon>Desulfosarcina</taxon>
    </lineage>
</organism>
<evidence type="ECO:0000256" key="1">
    <source>
        <dbReference type="ARBA" id="ARBA00022553"/>
    </source>
</evidence>
<dbReference type="InterPro" id="IPR011006">
    <property type="entry name" value="CheY-like_superfamily"/>
</dbReference>
<accession>A0A5K7ZAM1</accession>
<dbReference type="Pfam" id="PF00072">
    <property type="entry name" value="Response_reg"/>
    <property type="match status" value="1"/>
</dbReference>
<dbReference type="SUPFAM" id="SSF52091">
    <property type="entry name" value="SpoIIaa-like"/>
    <property type="match status" value="1"/>
</dbReference>
<dbReference type="SUPFAM" id="SSF52172">
    <property type="entry name" value="CheY-like"/>
    <property type="match status" value="1"/>
</dbReference>
<keyword evidence="2" id="KW-0902">Two-component regulatory system</keyword>
<evidence type="ECO:0000259" key="7">
    <source>
        <dbReference type="PROSITE" id="PS50110"/>
    </source>
</evidence>
<feature type="domain" description="Response regulatory" evidence="7">
    <location>
        <begin position="6"/>
        <end position="120"/>
    </location>
</feature>
<keyword evidence="1 6" id="KW-0597">Phosphoprotein</keyword>
<evidence type="ECO:0000256" key="6">
    <source>
        <dbReference type="PROSITE-ProRule" id="PRU00169"/>
    </source>
</evidence>
<dbReference type="EMBL" id="AP021875">
    <property type="protein sequence ID" value="BBO77219.1"/>
    <property type="molecule type" value="Genomic_DNA"/>
</dbReference>
<evidence type="ECO:0000256" key="3">
    <source>
        <dbReference type="ARBA" id="ARBA00023015"/>
    </source>
</evidence>